<comment type="caution">
    <text evidence="2">The sequence shown here is derived from an EMBL/GenBank/DDBJ whole genome shotgun (WGS) entry which is preliminary data.</text>
</comment>
<reference evidence="2 3" key="1">
    <citation type="submission" date="2024-02" db="EMBL/GenBank/DDBJ databases">
        <authorList>
            <person name="Chen Y."/>
            <person name="Shah S."/>
            <person name="Dougan E. K."/>
            <person name="Thang M."/>
            <person name="Chan C."/>
        </authorList>
    </citation>
    <scope>NUCLEOTIDE SEQUENCE [LARGE SCALE GENOMIC DNA]</scope>
</reference>
<name>A0ABP0PMC9_9DINO</name>
<dbReference type="Proteomes" id="UP001642484">
    <property type="component" value="Unassembled WGS sequence"/>
</dbReference>
<evidence type="ECO:0000313" key="3">
    <source>
        <dbReference type="Proteomes" id="UP001642484"/>
    </source>
</evidence>
<accession>A0ABP0PMC9</accession>
<feature type="compositionally biased region" description="Basic residues" evidence="1">
    <location>
        <begin position="17"/>
        <end position="28"/>
    </location>
</feature>
<evidence type="ECO:0000313" key="2">
    <source>
        <dbReference type="EMBL" id="CAK9077201.1"/>
    </source>
</evidence>
<gene>
    <name evidence="2" type="ORF">CCMP2556_LOCUS38053</name>
</gene>
<dbReference type="EMBL" id="CAXAMN010023362">
    <property type="protein sequence ID" value="CAK9077201.1"/>
    <property type="molecule type" value="Genomic_DNA"/>
</dbReference>
<feature type="region of interest" description="Disordered" evidence="1">
    <location>
        <begin position="16"/>
        <end position="39"/>
    </location>
</feature>
<keyword evidence="3" id="KW-1185">Reference proteome</keyword>
<organism evidence="2 3">
    <name type="scientific">Durusdinium trenchii</name>
    <dbReference type="NCBI Taxonomy" id="1381693"/>
    <lineage>
        <taxon>Eukaryota</taxon>
        <taxon>Sar</taxon>
        <taxon>Alveolata</taxon>
        <taxon>Dinophyceae</taxon>
        <taxon>Suessiales</taxon>
        <taxon>Symbiodiniaceae</taxon>
        <taxon>Durusdinium</taxon>
    </lineage>
</organism>
<protein>
    <submittedName>
        <fullName evidence="2">Uncharacterized protein</fullName>
    </submittedName>
</protein>
<proteinExistence type="predicted"/>
<evidence type="ECO:0000256" key="1">
    <source>
        <dbReference type="SAM" id="MobiDB-lite"/>
    </source>
</evidence>
<sequence length="199" mass="22145">MLALCSAVCNGNAPQKRLSKSKVRKSPSSRKPVEQDLGSAMCEATRTSDSSCLSSLQVALDDRTIEVQKLVREAEMRKRLTASLELEAFQKSEDIGKLQKSLWKMGLECQLPGKLGHPLEHLRFELHARKEEQAHLEQCVQALRSSVMEQREEVQRKGEIAMELACQLSKSKLCADDPLLQADPKVTCISQSSPEVIAD</sequence>